<comment type="caution">
    <text evidence="1">The sequence shown here is derived from an EMBL/GenBank/DDBJ whole genome shotgun (WGS) entry which is preliminary data.</text>
</comment>
<gene>
    <name evidence="1" type="ORF">PCOR1329_LOCUS20920</name>
</gene>
<proteinExistence type="predicted"/>
<sequence length="156" mass="17003">MRRWAGGADAEAYSSGVRACRAGCPWQAALLLLDQMWATETEAAGPTARDYEHVAALCEGAGAEPVAARLRGEVAQWGRRSPGEAPRFQVVPPFMYGSQFRGLRCSVRNHVPWGLGEAVPAAPERPCWFLPASDELAVEIARRQDEVRGAGWRVLT</sequence>
<evidence type="ECO:0000313" key="1">
    <source>
        <dbReference type="EMBL" id="CAK0818764.1"/>
    </source>
</evidence>
<dbReference type="Proteomes" id="UP001189429">
    <property type="component" value="Unassembled WGS sequence"/>
</dbReference>
<protein>
    <submittedName>
        <fullName evidence="1">Uncharacterized protein</fullName>
    </submittedName>
</protein>
<accession>A0ABN9RKK3</accession>
<dbReference type="EMBL" id="CAUYUJ010006814">
    <property type="protein sequence ID" value="CAK0818764.1"/>
    <property type="molecule type" value="Genomic_DNA"/>
</dbReference>
<keyword evidence="2" id="KW-1185">Reference proteome</keyword>
<reference evidence="1" key="1">
    <citation type="submission" date="2023-10" db="EMBL/GenBank/DDBJ databases">
        <authorList>
            <person name="Chen Y."/>
            <person name="Shah S."/>
            <person name="Dougan E. K."/>
            <person name="Thang M."/>
            <person name="Chan C."/>
        </authorList>
    </citation>
    <scope>NUCLEOTIDE SEQUENCE [LARGE SCALE GENOMIC DNA]</scope>
</reference>
<evidence type="ECO:0000313" key="2">
    <source>
        <dbReference type="Proteomes" id="UP001189429"/>
    </source>
</evidence>
<name>A0ABN9RKK3_9DINO</name>
<organism evidence="1 2">
    <name type="scientific">Prorocentrum cordatum</name>
    <dbReference type="NCBI Taxonomy" id="2364126"/>
    <lineage>
        <taxon>Eukaryota</taxon>
        <taxon>Sar</taxon>
        <taxon>Alveolata</taxon>
        <taxon>Dinophyceae</taxon>
        <taxon>Prorocentrales</taxon>
        <taxon>Prorocentraceae</taxon>
        <taxon>Prorocentrum</taxon>
    </lineage>
</organism>